<dbReference type="GO" id="GO:0046872">
    <property type="term" value="F:metal ion binding"/>
    <property type="evidence" value="ECO:0007669"/>
    <property type="project" value="InterPro"/>
</dbReference>
<dbReference type="AlphaFoldDB" id="A0A6A4V9X9"/>
<feature type="domain" description="DDHD" evidence="3">
    <location>
        <begin position="349"/>
        <end position="561"/>
    </location>
</feature>
<name>A0A6A4V9X9_AMPAM</name>
<dbReference type="SUPFAM" id="SSF47769">
    <property type="entry name" value="SAM/Pointed domain"/>
    <property type="match status" value="1"/>
</dbReference>
<proteinExistence type="inferred from homology"/>
<dbReference type="InterPro" id="IPR013761">
    <property type="entry name" value="SAM/pointed_sf"/>
</dbReference>
<dbReference type="InterPro" id="IPR057825">
    <property type="entry name" value="WWE_SEC23-DDH2"/>
</dbReference>
<protein>
    <submittedName>
        <fullName evidence="4">Phospholipase DDHD2</fullName>
    </submittedName>
</protein>
<dbReference type="Pfam" id="PF23464">
    <property type="entry name" value="WWE_3"/>
    <property type="match status" value="1"/>
</dbReference>
<dbReference type="CDD" id="cd09487">
    <property type="entry name" value="SAM_superfamily"/>
    <property type="match status" value="1"/>
</dbReference>
<evidence type="ECO:0000256" key="1">
    <source>
        <dbReference type="ARBA" id="ARBA00038464"/>
    </source>
</evidence>
<dbReference type="InterPro" id="IPR058055">
    <property type="entry name" value="PA-PLA1"/>
</dbReference>
<dbReference type="OrthoDB" id="69269at2759"/>
<evidence type="ECO:0000256" key="2">
    <source>
        <dbReference type="SAM" id="MobiDB-lite"/>
    </source>
</evidence>
<evidence type="ECO:0000313" key="4">
    <source>
        <dbReference type="EMBL" id="KAF0290555.1"/>
    </source>
</evidence>
<keyword evidence="5" id="KW-1185">Reference proteome</keyword>
<gene>
    <name evidence="4" type="primary">DDHD2</name>
    <name evidence="4" type="ORF">FJT64_011265</name>
</gene>
<dbReference type="InterPro" id="IPR001660">
    <property type="entry name" value="SAM"/>
</dbReference>
<dbReference type="Pfam" id="PF02862">
    <property type="entry name" value="DDHD"/>
    <property type="match status" value="1"/>
</dbReference>
<evidence type="ECO:0000313" key="5">
    <source>
        <dbReference type="Proteomes" id="UP000440578"/>
    </source>
</evidence>
<dbReference type="SMART" id="SM01127">
    <property type="entry name" value="DDHD"/>
    <property type="match status" value="1"/>
</dbReference>
<dbReference type="EMBL" id="VIIS01001946">
    <property type="protein sequence ID" value="KAF0290555.1"/>
    <property type="molecule type" value="Genomic_DNA"/>
</dbReference>
<dbReference type="PANTHER" id="PTHR23509">
    <property type="entry name" value="PA-PL1 PHOSPHOLIPASE FAMILY"/>
    <property type="match status" value="1"/>
</dbReference>
<dbReference type="Proteomes" id="UP000440578">
    <property type="component" value="Unassembled WGS sequence"/>
</dbReference>
<feature type="region of interest" description="Disordered" evidence="2">
    <location>
        <begin position="572"/>
        <end position="591"/>
    </location>
</feature>
<dbReference type="PANTHER" id="PTHR23509:SF10">
    <property type="entry name" value="LD21067P"/>
    <property type="match status" value="1"/>
</dbReference>
<feature type="compositionally biased region" description="Low complexity" evidence="2">
    <location>
        <begin position="573"/>
        <end position="591"/>
    </location>
</feature>
<organism evidence="4 5">
    <name type="scientific">Amphibalanus amphitrite</name>
    <name type="common">Striped barnacle</name>
    <name type="synonym">Balanus amphitrite</name>
    <dbReference type="NCBI Taxonomy" id="1232801"/>
    <lineage>
        <taxon>Eukaryota</taxon>
        <taxon>Metazoa</taxon>
        <taxon>Ecdysozoa</taxon>
        <taxon>Arthropoda</taxon>
        <taxon>Crustacea</taxon>
        <taxon>Multicrustacea</taxon>
        <taxon>Cirripedia</taxon>
        <taxon>Thoracica</taxon>
        <taxon>Thoracicalcarea</taxon>
        <taxon>Balanomorpha</taxon>
        <taxon>Balanoidea</taxon>
        <taxon>Balanidae</taxon>
        <taxon>Amphibalaninae</taxon>
        <taxon>Amphibalanus</taxon>
    </lineage>
</organism>
<dbReference type="GO" id="GO:0030134">
    <property type="term" value="C:COPII-coated ER to Golgi transport vesicle"/>
    <property type="evidence" value="ECO:0007669"/>
    <property type="project" value="TreeGrafter"/>
</dbReference>
<feature type="compositionally biased region" description="Low complexity" evidence="2">
    <location>
        <begin position="483"/>
        <end position="508"/>
    </location>
</feature>
<dbReference type="GO" id="GO:0004620">
    <property type="term" value="F:phospholipase activity"/>
    <property type="evidence" value="ECO:0007669"/>
    <property type="project" value="TreeGrafter"/>
</dbReference>
<sequence>MPYEEHVAEKLEEIYEESSRTGQWHRDVQLGEEGYVVLHSPGCLVHHPGITHAWEEVTMPDDPSRPRQMRRGWNTVEGAGIPADEPELVNHLVFVVHGIGSWCDLKFRKVTECVDDMRTMAAEMARSHFSSALSAGQLGRVEFLPISWHHALHGAAGGLDEALRLITLPSIPLLREFTNDTIVDVLYYTSPIFCQVILKTVGDDINSIYGKFCERNPEFRGSVSVAGHSLGSLILFDLLSNQTGEAPDAEPSSESPEDGQLSEEERYSALLRALSLEQHGDTLRRAEVTDVATLRLLTDQDVEELGLPLGARRRLLHWRDKANNKPGVDTVTVSYDTNTGQPAMHYPQLAFRPACFFGMGSPIALFLRIRGVSQLGAEFRLPTCGSVFNIYHPFDPVSFRIEPLIDAANVRRRPVLVPHHKGRKRMHLEIKEQVVRMGTELKQRLMSSLQSTIGSVYSLGWMSTTETSASVTADMDTSEETTDGQQQQSTQQQQQQQQPQQEQTGEPTGPVGSLNGGRRVDYVLQERPFESLNEYVFAFQSHLCYWDSEDTLLMILKETLRESGIEADKVLKTESSTEAEPAAAASTSEAATGTVTAPAAAPAAASVSAPTLSAPPVAPIPVVVSEAGPVEDVPLVAAGVPGPPAPAAPVPAPAAGAGGARSVGGRPLQLPSAAGGPVGMDPTVERKEGAAPPPPPPTAGFRRS</sequence>
<accession>A0A6A4V9X9</accession>
<dbReference type="Pfam" id="PF00536">
    <property type="entry name" value="SAM_1"/>
    <property type="match status" value="1"/>
</dbReference>
<comment type="similarity">
    <text evidence="1">Belongs to the PA-PLA1 family.</text>
</comment>
<evidence type="ECO:0000259" key="3">
    <source>
        <dbReference type="PROSITE" id="PS51043"/>
    </source>
</evidence>
<feature type="region of interest" description="Disordered" evidence="2">
    <location>
        <begin position="468"/>
        <end position="517"/>
    </location>
</feature>
<dbReference type="Gene3D" id="1.10.150.50">
    <property type="entry name" value="Transcription Factor, Ets-1"/>
    <property type="match status" value="1"/>
</dbReference>
<dbReference type="PROSITE" id="PS51043">
    <property type="entry name" value="DDHD"/>
    <property type="match status" value="1"/>
</dbReference>
<dbReference type="InterPro" id="IPR004177">
    <property type="entry name" value="DDHD_dom"/>
</dbReference>
<feature type="region of interest" description="Disordered" evidence="2">
    <location>
        <begin position="647"/>
        <end position="704"/>
    </location>
</feature>
<comment type="caution">
    <text evidence="4">The sequence shown here is derived from an EMBL/GenBank/DDBJ whole genome shotgun (WGS) entry which is preliminary data.</text>
</comment>
<reference evidence="4 5" key="1">
    <citation type="submission" date="2019-07" db="EMBL/GenBank/DDBJ databases">
        <title>Draft genome assembly of a fouling barnacle, Amphibalanus amphitrite (Darwin, 1854): The first reference genome for Thecostraca.</title>
        <authorList>
            <person name="Kim W."/>
        </authorList>
    </citation>
    <scope>NUCLEOTIDE SEQUENCE [LARGE SCALE GENOMIC DNA]</scope>
    <source>
        <strain evidence="4">SNU_AA5</strain>
        <tissue evidence="4">Soma without cirri and trophi</tissue>
    </source>
</reference>